<name>A0A1Y2DS61_9PEZI</name>
<dbReference type="InterPro" id="IPR055170">
    <property type="entry name" value="GFO_IDH_MocA-like_dom"/>
</dbReference>
<feature type="domain" description="GFO/IDH/MocA-like oxidoreductase" evidence="7">
    <location>
        <begin position="188"/>
        <end position="282"/>
    </location>
</feature>
<comment type="caution">
    <text evidence="8">The sequence shown here is derived from an EMBL/GenBank/DDBJ whole genome shotgun (WGS) entry which is preliminary data.</text>
</comment>
<keyword evidence="9" id="KW-1185">Reference proteome</keyword>
<dbReference type="EMBL" id="MCFJ01000009">
    <property type="protein sequence ID" value="ORY62122.1"/>
    <property type="molecule type" value="Genomic_DNA"/>
</dbReference>
<dbReference type="InterPro" id="IPR036291">
    <property type="entry name" value="NAD(P)-bd_dom_sf"/>
</dbReference>
<dbReference type="Pfam" id="PF22725">
    <property type="entry name" value="GFO_IDH_MocA_C3"/>
    <property type="match status" value="1"/>
</dbReference>
<dbReference type="SUPFAM" id="SSF55347">
    <property type="entry name" value="Glyceraldehyde-3-phosphate dehydrogenase-like, C-terminal domain"/>
    <property type="match status" value="1"/>
</dbReference>
<evidence type="ECO:0000259" key="6">
    <source>
        <dbReference type="Pfam" id="PF01408"/>
    </source>
</evidence>
<organism evidence="8 9">
    <name type="scientific">Pseudomassariella vexata</name>
    <dbReference type="NCBI Taxonomy" id="1141098"/>
    <lineage>
        <taxon>Eukaryota</taxon>
        <taxon>Fungi</taxon>
        <taxon>Dikarya</taxon>
        <taxon>Ascomycota</taxon>
        <taxon>Pezizomycotina</taxon>
        <taxon>Sordariomycetes</taxon>
        <taxon>Xylariomycetidae</taxon>
        <taxon>Amphisphaeriales</taxon>
        <taxon>Pseudomassariaceae</taxon>
        <taxon>Pseudomassariella</taxon>
    </lineage>
</organism>
<dbReference type="EC" id="1.1.1.179" evidence="3"/>
<dbReference type="Proteomes" id="UP000193689">
    <property type="component" value="Unassembled WGS sequence"/>
</dbReference>
<dbReference type="Gene3D" id="3.30.360.10">
    <property type="entry name" value="Dihydrodipicolinate Reductase, domain 2"/>
    <property type="match status" value="1"/>
</dbReference>
<dbReference type="GO" id="GO:0047837">
    <property type="term" value="F:D-xylose 1-dehydrogenase (NADP+) activity"/>
    <property type="evidence" value="ECO:0007669"/>
    <property type="project" value="UniProtKB-EC"/>
</dbReference>
<dbReference type="PANTHER" id="PTHR22604">
    <property type="entry name" value="OXIDOREDUCTASES"/>
    <property type="match status" value="1"/>
</dbReference>
<dbReference type="InParanoid" id="A0A1Y2DS61"/>
<dbReference type="AlphaFoldDB" id="A0A1Y2DS61"/>
<feature type="domain" description="Gfo/Idh/MocA-like oxidoreductase N-terminal" evidence="6">
    <location>
        <begin position="33"/>
        <end position="139"/>
    </location>
</feature>
<evidence type="ECO:0000256" key="5">
    <source>
        <dbReference type="ARBA" id="ARBA00049233"/>
    </source>
</evidence>
<evidence type="ECO:0000313" key="9">
    <source>
        <dbReference type="Proteomes" id="UP000193689"/>
    </source>
</evidence>
<evidence type="ECO:0000256" key="2">
    <source>
        <dbReference type="ARBA" id="ARBA00023002"/>
    </source>
</evidence>
<dbReference type="InterPro" id="IPR000683">
    <property type="entry name" value="Gfo/Idh/MocA-like_OxRdtase_N"/>
</dbReference>
<comment type="catalytic activity">
    <reaction evidence="5">
        <text>D-xylose + NADP(+) = D-xylono-1,5-lactone + NADPH + H(+)</text>
        <dbReference type="Rhea" id="RHEA:22000"/>
        <dbReference type="ChEBI" id="CHEBI:15378"/>
        <dbReference type="ChEBI" id="CHEBI:15867"/>
        <dbReference type="ChEBI" id="CHEBI:53455"/>
        <dbReference type="ChEBI" id="CHEBI:57783"/>
        <dbReference type="ChEBI" id="CHEBI:58349"/>
        <dbReference type="EC" id="1.1.1.179"/>
    </reaction>
</comment>
<sequence>MWITTWLGSIPGFVSRIYTLFRPPRPAKSSNAIRLGLFGASKIGPLAVINPALSHPDVIVVAVAARDRTKAEAYAKKWDIPIVHDSYDDLLADPSIDAVYIPLPNSLHAEWALKSLKAGKHVLLEKPSASNNEEARMLFESPILFAKNENAMPPVLLEAFHYRFHPAFDAFKSLIGDKPEQQIEHVWAKCVMPWALLIPFDDIRFKYQLAGGATMDIGTYAVSWLRNTFGAEPEECISAKHALLPEPYIKDEPSTEIGMKAAWRFPGGAIGEINCSLSSWGESTWLPGFIAKRLPTFSTPHVIAQLKEVTVPEDPEVKLVPGKEHRVKRTVSFWMPLFPTIWHRINIDEVHTIRDSKSLSELRRWRTSRSVKEYKISGRAGEAWWSTYRYQLEEFVNAVKGRPGSGVWVSHENSIKQMRMIDCAYKKAGLPLRPTTEYKS</sequence>
<evidence type="ECO:0000256" key="1">
    <source>
        <dbReference type="ARBA" id="ARBA00010928"/>
    </source>
</evidence>
<dbReference type="GO" id="GO:0000166">
    <property type="term" value="F:nucleotide binding"/>
    <property type="evidence" value="ECO:0007669"/>
    <property type="project" value="InterPro"/>
</dbReference>
<dbReference type="STRING" id="1141098.A0A1Y2DS61"/>
<dbReference type="OrthoDB" id="6417021at2759"/>
<dbReference type="RefSeq" id="XP_040713958.1">
    <property type="nucleotide sequence ID" value="XM_040858478.1"/>
</dbReference>
<dbReference type="PANTHER" id="PTHR22604:SF105">
    <property type="entry name" value="TRANS-1,2-DIHYDROBENZENE-1,2-DIOL DEHYDROGENASE"/>
    <property type="match status" value="1"/>
</dbReference>
<reference evidence="8 9" key="1">
    <citation type="submission" date="2016-07" db="EMBL/GenBank/DDBJ databases">
        <title>Pervasive Adenine N6-methylation of Active Genes in Fungi.</title>
        <authorList>
            <consortium name="DOE Joint Genome Institute"/>
            <person name="Mondo S.J."/>
            <person name="Dannebaum R.O."/>
            <person name="Kuo R.C."/>
            <person name="Labutti K."/>
            <person name="Haridas S."/>
            <person name="Kuo A."/>
            <person name="Salamov A."/>
            <person name="Ahrendt S.R."/>
            <person name="Lipzen A."/>
            <person name="Sullivan W."/>
            <person name="Andreopoulos W.B."/>
            <person name="Clum A."/>
            <person name="Lindquist E."/>
            <person name="Daum C."/>
            <person name="Ramamoorthy G.K."/>
            <person name="Gryganskyi A."/>
            <person name="Culley D."/>
            <person name="Magnuson J.K."/>
            <person name="James T.Y."/>
            <person name="O'Malley M.A."/>
            <person name="Stajich J.E."/>
            <person name="Spatafora J.W."/>
            <person name="Visel A."/>
            <person name="Grigoriev I.V."/>
        </authorList>
    </citation>
    <scope>NUCLEOTIDE SEQUENCE [LARGE SCALE GENOMIC DNA]</scope>
    <source>
        <strain evidence="8 9">CBS 129021</strain>
    </source>
</reference>
<gene>
    <name evidence="8" type="ORF">BCR38DRAFT_410567</name>
</gene>
<evidence type="ECO:0000256" key="4">
    <source>
        <dbReference type="ARBA" id="ARBA00042988"/>
    </source>
</evidence>
<keyword evidence="2" id="KW-0560">Oxidoreductase</keyword>
<evidence type="ECO:0000259" key="7">
    <source>
        <dbReference type="Pfam" id="PF22725"/>
    </source>
</evidence>
<proteinExistence type="inferred from homology"/>
<dbReference type="SUPFAM" id="SSF51735">
    <property type="entry name" value="NAD(P)-binding Rossmann-fold domains"/>
    <property type="match status" value="1"/>
</dbReference>
<dbReference type="Pfam" id="PF01408">
    <property type="entry name" value="GFO_IDH_MocA"/>
    <property type="match status" value="1"/>
</dbReference>
<evidence type="ECO:0000313" key="8">
    <source>
        <dbReference type="EMBL" id="ORY62122.1"/>
    </source>
</evidence>
<accession>A0A1Y2DS61</accession>
<dbReference type="Gene3D" id="3.40.50.720">
    <property type="entry name" value="NAD(P)-binding Rossmann-like Domain"/>
    <property type="match status" value="1"/>
</dbReference>
<comment type="similarity">
    <text evidence="1">Belongs to the Gfo/Idh/MocA family.</text>
</comment>
<dbReference type="GeneID" id="63774690"/>
<dbReference type="InterPro" id="IPR050984">
    <property type="entry name" value="Gfo/Idh/MocA_domain"/>
</dbReference>
<evidence type="ECO:0000256" key="3">
    <source>
        <dbReference type="ARBA" id="ARBA00038984"/>
    </source>
</evidence>
<protein>
    <recommendedName>
        <fullName evidence="3">D-xylose 1-dehydrogenase (NADP(+), D-xylono-1,5-lactone-forming)</fullName>
        <ecNumber evidence="3">1.1.1.179</ecNumber>
    </recommendedName>
    <alternativeName>
        <fullName evidence="4">D-xylose-NADP dehydrogenase</fullName>
    </alternativeName>
</protein>